<keyword evidence="2" id="KW-1185">Reference proteome</keyword>
<dbReference type="AlphaFoldDB" id="A0AAV7JWM2"/>
<reference evidence="1 2" key="1">
    <citation type="journal article" date="2023" name="BMC Biol.">
        <title>The compact genome of the sponge Oopsacas minuta (Hexactinellida) is lacking key metazoan core genes.</title>
        <authorList>
            <person name="Santini S."/>
            <person name="Schenkelaars Q."/>
            <person name="Jourda C."/>
            <person name="Duchesne M."/>
            <person name="Belahbib H."/>
            <person name="Rocher C."/>
            <person name="Selva M."/>
            <person name="Riesgo A."/>
            <person name="Vervoort M."/>
            <person name="Leys S.P."/>
            <person name="Kodjabachian L."/>
            <person name="Le Bivic A."/>
            <person name="Borchiellini C."/>
            <person name="Claverie J.M."/>
            <person name="Renard E."/>
        </authorList>
    </citation>
    <scope>NUCLEOTIDE SEQUENCE [LARGE SCALE GENOMIC DNA]</scope>
    <source>
        <strain evidence="1">SPO-2</strain>
    </source>
</reference>
<protein>
    <submittedName>
        <fullName evidence="1">Uncharacterized protein</fullName>
    </submittedName>
</protein>
<evidence type="ECO:0000313" key="2">
    <source>
        <dbReference type="Proteomes" id="UP001165289"/>
    </source>
</evidence>
<organism evidence="1 2">
    <name type="scientific">Oopsacas minuta</name>
    <dbReference type="NCBI Taxonomy" id="111878"/>
    <lineage>
        <taxon>Eukaryota</taxon>
        <taxon>Metazoa</taxon>
        <taxon>Porifera</taxon>
        <taxon>Hexactinellida</taxon>
        <taxon>Hexasterophora</taxon>
        <taxon>Lyssacinosida</taxon>
        <taxon>Leucopsacidae</taxon>
        <taxon>Oopsacas</taxon>
    </lineage>
</organism>
<evidence type="ECO:0000313" key="1">
    <source>
        <dbReference type="EMBL" id="KAI6652466.1"/>
    </source>
</evidence>
<name>A0AAV7JWM2_9METZ</name>
<comment type="caution">
    <text evidence="1">The sequence shown here is derived from an EMBL/GenBank/DDBJ whole genome shotgun (WGS) entry which is preliminary data.</text>
</comment>
<gene>
    <name evidence="1" type="ORF">LOD99_7480</name>
</gene>
<accession>A0AAV7JWM2</accession>
<dbReference type="Proteomes" id="UP001165289">
    <property type="component" value="Unassembled WGS sequence"/>
</dbReference>
<dbReference type="EMBL" id="JAKMXF010000299">
    <property type="protein sequence ID" value="KAI6652466.1"/>
    <property type="molecule type" value="Genomic_DNA"/>
</dbReference>
<proteinExistence type="predicted"/>
<sequence length="135" mass="15369">MVKRMSDTAGRYVRCYEGLKKREINKALEAIVKGLEKKADTRQEACTLILNEESRNRYTCCCVAPNTESFSHQQSGIAIKLPGSQYHVAIYESLREFIGKLRTRLEEFEAEGKKISECDHYCQAVSGSAREITVR</sequence>